<evidence type="ECO:0000259" key="8">
    <source>
        <dbReference type="PROSITE" id="PS50928"/>
    </source>
</evidence>
<feature type="domain" description="ABC transmembrane type-1" evidence="8">
    <location>
        <begin position="74"/>
        <end position="281"/>
    </location>
</feature>
<dbReference type="PANTHER" id="PTHR43744:SF9">
    <property type="entry name" value="POLYGALACTURONAN_RHAMNOGALACTURONAN TRANSPORT SYSTEM PERMEASE PROTEIN YTCP"/>
    <property type="match status" value="1"/>
</dbReference>
<dbReference type="EMBL" id="CP002360">
    <property type="protein sequence ID" value="AEE97809.1"/>
    <property type="molecule type" value="Genomic_DNA"/>
</dbReference>
<dbReference type="PANTHER" id="PTHR43744">
    <property type="entry name" value="ABC TRANSPORTER PERMEASE PROTEIN MG189-RELATED-RELATED"/>
    <property type="match status" value="1"/>
</dbReference>
<feature type="transmembrane region" description="Helical" evidence="7">
    <location>
        <begin position="12"/>
        <end position="37"/>
    </location>
</feature>
<dbReference type="GO" id="GO:0005886">
    <property type="term" value="C:plasma membrane"/>
    <property type="evidence" value="ECO:0007669"/>
    <property type="project" value="UniProtKB-SubCell"/>
</dbReference>
<evidence type="ECO:0000313" key="10">
    <source>
        <dbReference type="Proteomes" id="UP000008457"/>
    </source>
</evidence>
<evidence type="ECO:0000313" key="9">
    <source>
        <dbReference type="EMBL" id="AEE97809.1"/>
    </source>
</evidence>
<keyword evidence="10" id="KW-1185">Reference proteome</keyword>
<dbReference type="KEGG" id="mas:Mahau_2673"/>
<dbReference type="SUPFAM" id="SSF161098">
    <property type="entry name" value="MetI-like"/>
    <property type="match status" value="1"/>
</dbReference>
<dbReference type="GO" id="GO:0055085">
    <property type="term" value="P:transmembrane transport"/>
    <property type="evidence" value="ECO:0007669"/>
    <property type="project" value="InterPro"/>
</dbReference>
<sequence>MNKTNKVSIGPTLIYIFFSIYAIICLIPFIAVVSISLSGEKDIVDFGYSLIPKNVDLSAYRYIFSDPTQLIRSYEVTIFVTVIGTILSVLFMAMIAYALSRSSFKYKSPISFYIFFTMLFNGGLAPTYILITQYLHMADTIWVLIVPGLINAWHIILLRTFFQKMPESIIESAKMDGASEMRVFFQFMLPLSTPALATVAFLGAMGRWNDWFTALLYINKPELMPLQYLLQRMLSNIQFMQQLMDNMPAAFINADLVPSESARMAMAVVAAGPMLVVFPFFQKYFVEGLTVGSVKG</sequence>
<dbReference type="CDD" id="cd06261">
    <property type="entry name" value="TM_PBP2"/>
    <property type="match status" value="1"/>
</dbReference>
<feature type="transmembrane region" description="Helical" evidence="7">
    <location>
        <begin position="141"/>
        <end position="162"/>
    </location>
</feature>
<evidence type="ECO:0000256" key="1">
    <source>
        <dbReference type="ARBA" id="ARBA00004651"/>
    </source>
</evidence>
<feature type="transmembrane region" description="Helical" evidence="7">
    <location>
        <begin position="112"/>
        <end position="135"/>
    </location>
</feature>
<evidence type="ECO:0000256" key="7">
    <source>
        <dbReference type="RuleBase" id="RU363032"/>
    </source>
</evidence>
<dbReference type="PROSITE" id="PS50928">
    <property type="entry name" value="ABC_TM1"/>
    <property type="match status" value="1"/>
</dbReference>
<feature type="transmembrane region" description="Helical" evidence="7">
    <location>
        <begin position="264"/>
        <end position="281"/>
    </location>
</feature>
<gene>
    <name evidence="9" type="ordered locus">Mahau_2673</name>
</gene>
<proteinExistence type="inferred from homology"/>
<keyword evidence="5 7" id="KW-1133">Transmembrane helix</keyword>
<dbReference type="HOGENOM" id="CLU_016047_1_0_9"/>
<dbReference type="STRING" id="697281.Mahau_2673"/>
<comment type="similarity">
    <text evidence="7">Belongs to the binding-protein-dependent transport system permease family.</text>
</comment>
<name>F3ZYP1_MAHA5</name>
<evidence type="ECO:0000256" key="5">
    <source>
        <dbReference type="ARBA" id="ARBA00022989"/>
    </source>
</evidence>
<organism evidence="9 10">
    <name type="scientific">Mahella australiensis (strain DSM 15567 / CIP 107919 / 50-1 BON)</name>
    <dbReference type="NCBI Taxonomy" id="697281"/>
    <lineage>
        <taxon>Bacteria</taxon>
        <taxon>Bacillati</taxon>
        <taxon>Bacillota</taxon>
        <taxon>Clostridia</taxon>
        <taxon>Thermoanaerobacterales</taxon>
        <taxon>Thermoanaerobacterales Family IV. Incertae Sedis</taxon>
        <taxon>Mahella</taxon>
    </lineage>
</organism>
<dbReference type="RefSeq" id="WP_013782232.1">
    <property type="nucleotide sequence ID" value="NC_015520.1"/>
</dbReference>
<feature type="transmembrane region" description="Helical" evidence="7">
    <location>
        <begin position="183"/>
        <end position="205"/>
    </location>
</feature>
<dbReference type="OrthoDB" id="61400at2"/>
<reference evidence="9 10" key="2">
    <citation type="journal article" date="2011" name="Stand. Genomic Sci.">
        <title>Complete genome sequence of Mahella australiensis type strain (50-1 BON).</title>
        <authorList>
            <person name="Sikorski J."/>
            <person name="Teshima H."/>
            <person name="Nolan M."/>
            <person name="Lucas S."/>
            <person name="Hammon N."/>
            <person name="Deshpande S."/>
            <person name="Cheng J.F."/>
            <person name="Pitluck S."/>
            <person name="Liolios K."/>
            <person name="Pagani I."/>
            <person name="Ivanova N."/>
            <person name="Huntemann M."/>
            <person name="Mavromatis K."/>
            <person name="Ovchinikova G."/>
            <person name="Pati A."/>
            <person name="Tapia R."/>
            <person name="Han C."/>
            <person name="Goodwin L."/>
            <person name="Chen A."/>
            <person name="Palaniappan K."/>
            <person name="Land M."/>
            <person name="Hauser L."/>
            <person name="Ngatchou-Djao O.D."/>
            <person name="Rohde M."/>
            <person name="Pukall R."/>
            <person name="Spring S."/>
            <person name="Abt B."/>
            <person name="Goker M."/>
            <person name="Detter J.C."/>
            <person name="Woyke T."/>
            <person name="Bristow J."/>
            <person name="Markowitz V."/>
            <person name="Hugenholtz P."/>
            <person name="Eisen J.A."/>
            <person name="Kyrpides N.C."/>
            <person name="Klenk H.P."/>
            <person name="Lapidus A."/>
        </authorList>
    </citation>
    <scope>NUCLEOTIDE SEQUENCE [LARGE SCALE GENOMIC DNA]</scope>
    <source>
        <strain evidence="10">DSM 15567 / CIP 107919 / 50-1 BON</strain>
    </source>
</reference>
<dbReference type="InterPro" id="IPR035906">
    <property type="entry name" value="MetI-like_sf"/>
</dbReference>
<evidence type="ECO:0000256" key="3">
    <source>
        <dbReference type="ARBA" id="ARBA00022475"/>
    </source>
</evidence>
<protein>
    <submittedName>
        <fullName evidence="9">Binding-protein-dependent transport systems inner membrane component</fullName>
    </submittedName>
</protein>
<comment type="subcellular location">
    <subcellularLocation>
        <location evidence="1 7">Cell membrane</location>
        <topology evidence="1 7">Multi-pass membrane protein</topology>
    </subcellularLocation>
</comment>
<dbReference type="InterPro" id="IPR000515">
    <property type="entry name" value="MetI-like"/>
</dbReference>
<dbReference type="Proteomes" id="UP000008457">
    <property type="component" value="Chromosome"/>
</dbReference>
<evidence type="ECO:0000256" key="2">
    <source>
        <dbReference type="ARBA" id="ARBA00022448"/>
    </source>
</evidence>
<dbReference type="AlphaFoldDB" id="F3ZYP1"/>
<keyword evidence="4 7" id="KW-0812">Transmembrane</keyword>
<feature type="transmembrane region" description="Helical" evidence="7">
    <location>
        <begin position="76"/>
        <end position="100"/>
    </location>
</feature>
<keyword evidence="2 7" id="KW-0813">Transport</keyword>
<keyword evidence="3" id="KW-1003">Cell membrane</keyword>
<dbReference type="Gene3D" id="1.10.3720.10">
    <property type="entry name" value="MetI-like"/>
    <property type="match status" value="1"/>
</dbReference>
<reference evidence="10" key="1">
    <citation type="submission" date="2010-11" db="EMBL/GenBank/DDBJ databases">
        <title>The complete genome of Mahella australiensis DSM 15567.</title>
        <authorList>
            <consortium name="US DOE Joint Genome Institute (JGI-PGF)"/>
            <person name="Lucas S."/>
            <person name="Copeland A."/>
            <person name="Lapidus A."/>
            <person name="Bruce D."/>
            <person name="Goodwin L."/>
            <person name="Pitluck S."/>
            <person name="Kyrpides N."/>
            <person name="Mavromatis K."/>
            <person name="Pagani I."/>
            <person name="Ivanova N."/>
            <person name="Teshima H."/>
            <person name="Brettin T."/>
            <person name="Detter J.C."/>
            <person name="Han C."/>
            <person name="Tapia R."/>
            <person name="Land M."/>
            <person name="Hauser L."/>
            <person name="Markowitz V."/>
            <person name="Cheng J.-F."/>
            <person name="Hugenholtz P."/>
            <person name="Woyke T."/>
            <person name="Wu D."/>
            <person name="Spring S."/>
            <person name="Pukall R."/>
            <person name="Steenblock K."/>
            <person name="Schneider S."/>
            <person name="Klenk H.-P."/>
            <person name="Eisen J.A."/>
        </authorList>
    </citation>
    <scope>NUCLEOTIDE SEQUENCE [LARGE SCALE GENOMIC DNA]</scope>
    <source>
        <strain evidence="10">DSM 15567 / CIP 107919 / 50-1 BON</strain>
    </source>
</reference>
<accession>F3ZYP1</accession>
<evidence type="ECO:0000256" key="4">
    <source>
        <dbReference type="ARBA" id="ARBA00022692"/>
    </source>
</evidence>
<evidence type="ECO:0000256" key="6">
    <source>
        <dbReference type="ARBA" id="ARBA00023136"/>
    </source>
</evidence>
<dbReference type="eggNOG" id="COG0395">
    <property type="taxonomic scope" value="Bacteria"/>
</dbReference>
<dbReference type="Pfam" id="PF00528">
    <property type="entry name" value="BPD_transp_1"/>
    <property type="match status" value="1"/>
</dbReference>
<keyword evidence="6 7" id="KW-0472">Membrane</keyword>